<dbReference type="Gene3D" id="1.20.1260.10">
    <property type="match status" value="1"/>
</dbReference>
<dbReference type="InterPro" id="IPR052703">
    <property type="entry name" value="Aromatic_CoA_ox/epox"/>
</dbReference>
<comment type="caution">
    <text evidence="1">The sequence shown here is derived from an EMBL/GenBank/DDBJ whole genome shotgun (WGS) entry which is preliminary data.</text>
</comment>
<dbReference type="AlphaFoldDB" id="A0A2J0Z5D2"/>
<proteinExistence type="predicted"/>
<dbReference type="InterPro" id="IPR009078">
    <property type="entry name" value="Ferritin-like_SF"/>
</dbReference>
<accession>A0A2J0Z5D2</accession>
<gene>
    <name evidence="1" type="primary">paaI</name>
    <name evidence="1" type="ORF">CEJ86_08485</name>
</gene>
<dbReference type="PIRSF" id="PIRSF037834">
    <property type="entry name" value="PA_CoA_Oase3"/>
    <property type="match status" value="1"/>
</dbReference>
<dbReference type="PANTHER" id="PTHR30458">
    <property type="entry name" value="PHENYLACETIC ACID DEGRADATION PROTEIN PAA"/>
    <property type="match status" value="1"/>
</dbReference>
<dbReference type="Proteomes" id="UP000231987">
    <property type="component" value="Unassembled WGS sequence"/>
</dbReference>
<organism evidence="1 2">
    <name type="scientific">Rhizobium meliloti</name>
    <name type="common">Ensifer meliloti</name>
    <name type="synonym">Sinorhizobium meliloti</name>
    <dbReference type="NCBI Taxonomy" id="382"/>
    <lineage>
        <taxon>Bacteria</taxon>
        <taxon>Pseudomonadati</taxon>
        <taxon>Pseudomonadota</taxon>
        <taxon>Alphaproteobacteria</taxon>
        <taxon>Hyphomicrobiales</taxon>
        <taxon>Rhizobiaceae</taxon>
        <taxon>Sinorhizobium/Ensifer group</taxon>
        <taxon>Sinorhizobium</taxon>
    </lineage>
</organism>
<evidence type="ECO:0000313" key="1">
    <source>
        <dbReference type="EMBL" id="PJR15733.1"/>
    </source>
</evidence>
<dbReference type="InterPro" id="IPR007814">
    <property type="entry name" value="PaaA_PaaC"/>
</dbReference>
<dbReference type="InterPro" id="IPR012347">
    <property type="entry name" value="Ferritin-like"/>
</dbReference>
<dbReference type="RefSeq" id="WP_100671087.1">
    <property type="nucleotide sequence ID" value="NZ_NJGD01000003.1"/>
</dbReference>
<dbReference type="GO" id="GO:0005829">
    <property type="term" value="C:cytosol"/>
    <property type="evidence" value="ECO:0007669"/>
    <property type="project" value="TreeGrafter"/>
</dbReference>
<dbReference type="SUPFAM" id="SSF47240">
    <property type="entry name" value="Ferritin-like"/>
    <property type="match status" value="1"/>
</dbReference>
<dbReference type="NCBIfam" id="TIGR02158">
    <property type="entry name" value="PA_CoA_Oxy3"/>
    <property type="match status" value="1"/>
</dbReference>
<dbReference type="Pfam" id="PF05138">
    <property type="entry name" value="PaaA_PaaC"/>
    <property type="match status" value="1"/>
</dbReference>
<dbReference type="PANTHER" id="PTHR30458:SF0">
    <property type="entry name" value="1,2-PHENYLACETYL-COA EPOXIDASE, SUBUNIT C"/>
    <property type="match status" value="1"/>
</dbReference>
<reference evidence="1 2" key="1">
    <citation type="submission" date="2017-06" db="EMBL/GenBank/DDBJ databases">
        <title>Ensifer strains isolated from leguminous trees and herbs display diverse denitrification phenotypes with some acting as strong N2O sinks.</title>
        <authorList>
            <person name="Woliy K."/>
            <person name="Mania D."/>
            <person name="Bakken L.R."/>
            <person name="Frostegard A."/>
        </authorList>
    </citation>
    <scope>NUCLEOTIDE SEQUENCE [LARGE SCALE GENOMIC DNA]</scope>
    <source>
        <strain evidence="1 2">AC50a</strain>
    </source>
</reference>
<evidence type="ECO:0000313" key="2">
    <source>
        <dbReference type="Proteomes" id="UP000231987"/>
    </source>
</evidence>
<name>A0A2J0Z5D2_RHIML</name>
<dbReference type="EMBL" id="NJGD01000003">
    <property type="protein sequence ID" value="PJR15733.1"/>
    <property type="molecule type" value="Genomic_DNA"/>
</dbReference>
<dbReference type="InterPro" id="IPR011882">
    <property type="entry name" value="PaaC"/>
</dbReference>
<sequence length="261" mass="28751">MVQATAMQAAVDRAALFDFLLGMGDNTLILGHRLSEWCGHAPALEEDIALANTALDLIGQTQLWLGLAGEVEGRGRSADDLAYLRDVRDFRNLLLTERPNGGYGETLMRQFLFDAWHYLALKGLRSSCAPRIAGIAEKASKEVAYHLERSRDLVIRLGDGTAESHARMQEALDDLWAYTGEMFVSEAHDLALAAAGVAPEPESLRADWEALAAETLRAATLEKPEDRYMHGGGKRGLHTEHLGYVLAEMQFLQRAYPGASW</sequence>
<protein>
    <submittedName>
        <fullName evidence="1">Phenylacetate-CoA oxygenase subunit PaaI</fullName>
    </submittedName>
</protein>
<dbReference type="GO" id="GO:0010124">
    <property type="term" value="P:phenylacetate catabolic process"/>
    <property type="evidence" value="ECO:0007669"/>
    <property type="project" value="InterPro"/>
</dbReference>